<gene>
    <name evidence="2" type="ORF">SAMN05216207_102290</name>
</gene>
<dbReference type="InterPro" id="IPR014710">
    <property type="entry name" value="RmlC-like_jellyroll"/>
</dbReference>
<reference evidence="2 3" key="1">
    <citation type="submission" date="2016-10" db="EMBL/GenBank/DDBJ databases">
        <authorList>
            <person name="de Groot N.N."/>
        </authorList>
    </citation>
    <scope>NUCLEOTIDE SEQUENCE [LARGE SCALE GENOMIC DNA]</scope>
    <source>
        <strain evidence="2 3">CGMCC 4.1877</strain>
    </source>
</reference>
<dbReference type="AlphaFoldDB" id="A0A1I5CAU7"/>
<evidence type="ECO:0000313" key="2">
    <source>
        <dbReference type="EMBL" id="SFN83912.1"/>
    </source>
</evidence>
<dbReference type="OrthoDB" id="5190473at2"/>
<dbReference type="InterPro" id="IPR011051">
    <property type="entry name" value="RmlC_Cupin_sf"/>
</dbReference>
<dbReference type="EMBL" id="FOUY01000022">
    <property type="protein sequence ID" value="SFN83912.1"/>
    <property type="molecule type" value="Genomic_DNA"/>
</dbReference>
<protein>
    <recommendedName>
        <fullName evidence="1">Cupin type-2 domain-containing protein</fullName>
    </recommendedName>
</protein>
<dbReference type="STRING" id="260086.SAMN05216207_102290"/>
<dbReference type="Proteomes" id="UP000199614">
    <property type="component" value="Unassembled WGS sequence"/>
</dbReference>
<dbReference type="PANTHER" id="PTHR37694">
    <property type="entry name" value="SLR8022 PROTEIN"/>
    <property type="match status" value="1"/>
</dbReference>
<dbReference type="Pfam" id="PF07883">
    <property type="entry name" value="Cupin_2"/>
    <property type="match status" value="1"/>
</dbReference>
<organism evidence="2 3">
    <name type="scientific">Pseudonocardia ammonioxydans</name>
    <dbReference type="NCBI Taxonomy" id="260086"/>
    <lineage>
        <taxon>Bacteria</taxon>
        <taxon>Bacillati</taxon>
        <taxon>Actinomycetota</taxon>
        <taxon>Actinomycetes</taxon>
        <taxon>Pseudonocardiales</taxon>
        <taxon>Pseudonocardiaceae</taxon>
        <taxon>Pseudonocardia</taxon>
    </lineage>
</organism>
<accession>A0A1I5CAU7</accession>
<name>A0A1I5CAU7_PSUAM</name>
<dbReference type="PANTHER" id="PTHR37694:SF1">
    <property type="entry name" value="SLR8022 PROTEIN"/>
    <property type="match status" value="1"/>
</dbReference>
<evidence type="ECO:0000313" key="3">
    <source>
        <dbReference type="Proteomes" id="UP000199614"/>
    </source>
</evidence>
<keyword evidence="3" id="KW-1185">Reference proteome</keyword>
<feature type="domain" description="Cupin type-2" evidence="1">
    <location>
        <begin position="42"/>
        <end position="105"/>
    </location>
</feature>
<sequence length="111" mass="11755">MEIVSLTDEADRHLELAREAGSGRAAHTVRGGHDNVLRQTLIALAAGRELAEHESPGEATLQVLRGRVRLVAGDDAVEGSAGDLLTIPPRRHALHAVEDSAVLLTVAEKLS</sequence>
<dbReference type="RefSeq" id="WP_093347239.1">
    <property type="nucleotide sequence ID" value="NZ_FOUY01000022.1"/>
</dbReference>
<proteinExistence type="predicted"/>
<dbReference type="InterPro" id="IPR013096">
    <property type="entry name" value="Cupin_2"/>
</dbReference>
<dbReference type="SUPFAM" id="SSF51182">
    <property type="entry name" value="RmlC-like cupins"/>
    <property type="match status" value="1"/>
</dbReference>
<evidence type="ECO:0000259" key="1">
    <source>
        <dbReference type="Pfam" id="PF07883"/>
    </source>
</evidence>
<dbReference type="Gene3D" id="2.60.120.10">
    <property type="entry name" value="Jelly Rolls"/>
    <property type="match status" value="1"/>
</dbReference>
<dbReference type="CDD" id="cd02230">
    <property type="entry name" value="cupin_HP0902-like"/>
    <property type="match status" value="1"/>
</dbReference>